<organism evidence="2 3">
    <name type="scientific">Poritiphilus flavus</name>
    <dbReference type="NCBI Taxonomy" id="2697053"/>
    <lineage>
        <taxon>Bacteria</taxon>
        <taxon>Pseudomonadati</taxon>
        <taxon>Bacteroidota</taxon>
        <taxon>Flavobacteriia</taxon>
        <taxon>Flavobacteriales</taxon>
        <taxon>Flavobacteriaceae</taxon>
        <taxon>Poritiphilus</taxon>
    </lineage>
</organism>
<dbReference type="Gene3D" id="1.20.120.1490">
    <property type="match status" value="1"/>
</dbReference>
<dbReference type="Proteomes" id="UP000475249">
    <property type="component" value="Unassembled WGS sequence"/>
</dbReference>
<dbReference type="GO" id="GO:0042597">
    <property type="term" value="C:periplasmic space"/>
    <property type="evidence" value="ECO:0007669"/>
    <property type="project" value="InterPro"/>
</dbReference>
<comment type="caution">
    <text evidence="2">The sequence shown here is derived from an EMBL/GenBank/DDBJ whole genome shotgun (WGS) entry which is preliminary data.</text>
</comment>
<proteinExistence type="predicted"/>
<evidence type="ECO:0000256" key="1">
    <source>
        <dbReference type="SAM" id="MobiDB-lite"/>
    </source>
</evidence>
<accession>A0A6L9EJL1</accession>
<evidence type="ECO:0000313" key="3">
    <source>
        <dbReference type="Proteomes" id="UP000475249"/>
    </source>
</evidence>
<name>A0A6L9EJL1_9FLAO</name>
<protein>
    <recommendedName>
        <fullName evidence="4">LTXXQ motif family protein</fullName>
    </recommendedName>
</protein>
<feature type="region of interest" description="Disordered" evidence="1">
    <location>
        <begin position="64"/>
        <end position="95"/>
    </location>
</feature>
<dbReference type="RefSeq" id="WP_161437428.1">
    <property type="nucleotide sequence ID" value="NZ_WXYO01000010.1"/>
</dbReference>
<dbReference type="Pfam" id="PF07813">
    <property type="entry name" value="LTXXQ"/>
    <property type="match status" value="1"/>
</dbReference>
<gene>
    <name evidence="2" type="ORF">GTQ38_20375</name>
</gene>
<evidence type="ECO:0008006" key="4">
    <source>
        <dbReference type="Google" id="ProtNLM"/>
    </source>
</evidence>
<dbReference type="InterPro" id="IPR012899">
    <property type="entry name" value="LTXXQ"/>
</dbReference>
<reference evidence="2 3" key="1">
    <citation type="submission" date="2020-01" db="EMBL/GenBank/DDBJ databases">
        <title>Bacteria diversity of Porities sp.</title>
        <authorList>
            <person name="Wang G."/>
        </authorList>
    </citation>
    <scope>NUCLEOTIDE SEQUENCE [LARGE SCALE GENOMIC DNA]</scope>
    <source>
        <strain evidence="2 3">R33</strain>
    </source>
</reference>
<feature type="compositionally biased region" description="Basic and acidic residues" evidence="1">
    <location>
        <begin position="65"/>
        <end position="93"/>
    </location>
</feature>
<sequence>MKRVLVTVFMLIGLVAFGQRGEHSMDHKRNLKDLSPEQLATLHTKKLTLALDLSDAQQRQVQKLSLEKATERKAKMESRKEARENSEDSKLSTEQRYQLQIERLDKAIAEKKKMRSILDDDQYAKWEKIMALKSKHRRQKHGKRSR</sequence>
<evidence type="ECO:0000313" key="2">
    <source>
        <dbReference type="EMBL" id="NAS14379.1"/>
    </source>
</evidence>
<dbReference type="AlphaFoldDB" id="A0A6L9EJL1"/>
<dbReference type="EMBL" id="WXYO01000010">
    <property type="protein sequence ID" value="NAS14379.1"/>
    <property type="molecule type" value="Genomic_DNA"/>
</dbReference>
<keyword evidence="3" id="KW-1185">Reference proteome</keyword>